<reference evidence="1" key="1">
    <citation type="journal article" date="2014" name="Int. J. Syst. Evol. Microbiol.">
        <title>Complete genome sequence of Corynebacterium casei LMG S-19264T (=DSM 44701T), isolated from a smear-ripened cheese.</title>
        <authorList>
            <consortium name="US DOE Joint Genome Institute (JGI-PGF)"/>
            <person name="Walter F."/>
            <person name="Albersmeier A."/>
            <person name="Kalinowski J."/>
            <person name="Ruckert C."/>
        </authorList>
    </citation>
    <scope>NUCLEOTIDE SEQUENCE</scope>
    <source>
        <strain evidence="1">JCM 18487</strain>
    </source>
</reference>
<evidence type="ECO:0000313" key="1">
    <source>
        <dbReference type="EMBL" id="GGJ13997.1"/>
    </source>
</evidence>
<dbReference type="Pfam" id="PF05721">
    <property type="entry name" value="PhyH"/>
    <property type="match status" value="1"/>
</dbReference>
<gene>
    <name evidence="1" type="ORF">GCM10010885_24190</name>
</gene>
<dbReference type="Proteomes" id="UP000637695">
    <property type="component" value="Unassembled WGS sequence"/>
</dbReference>
<dbReference type="AlphaFoldDB" id="A0A917KJB3"/>
<protein>
    <recommendedName>
        <fullName evidence="3">Phytanoyl-CoA dioxygenase PhyH</fullName>
    </recommendedName>
</protein>
<dbReference type="GO" id="GO:0005506">
    <property type="term" value="F:iron ion binding"/>
    <property type="evidence" value="ECO:0007669"/>
    <property type="project" value="UniProtKB-ARBA"/>
</dbReference>
<dbReference type="PANTHER" id="PTHR20883">
    <property type="entry name" value="PHYTANOYL-COA DIOXYGENASE DOMAIN CONTAINING 1"/>
    <property type="match status" value="1"/>
</dbReference>
<dbReference type="InterPro" id="IPR008775">
    <property type="entry name" value="Phytyl_CoA_dOase-like"/>
</dbReference>
<reference evidence="1" key="2">
    <citation type="submission" date="2020-09" db="EMBL/GenBank/DDBJ databases">
        <authorList>
            <person name="Sun Q."/>
            <person name="Ohkuma M."/>
        </authorList>
    </citation>
    <scope>NUCLEOTIDE SEQUENCE</scope>
    <source>
        <strain evidence="1">JCM 18487</strain>
    </source>
</reference>
<evidence type="ECO:0008006" key="3">
    <source>
        <dbReference type="Google" id="ProtNLM"/>
    </source>
</evidence>
<accession>A0A917KJB3</accession>
<comment type="caution">
    <text evidence="1">The sequence shown here is derived from an EMBL/GenBank/DDBJ whole genome shotgun (WGS) entry which is preliminary data.</text>
</comment>
<evidence type="ECO:0000313" key="2">
    <source>
        <dbReference type="Proteomes" id="UP000637695"/>
    </source>
</evidence>
<dbReference type="EMBL" id="BMOY01000063">
    <property type="protein sequence ID" value="GGJ13997.1"/>
    <property type="molecule type" value="Genomic_DNA"/>
</dbReference>
<dbReference type="GO" id="GO:0016706">
    <property type="term" value="F:2-oxoglutarate-dependent dioxygenase activity"/>
    <property type="evidence" value="ECO:0007669"/>
    <property type="project" value="UniProtKB-ARBA"/>
</dbReference>
<name>A0A917KJB3_9BACL</name>
<sequence length="255" mass="29091">MKLSYAQRCEIFENGFVKVPGVVPRIMVEAALQHIHANLGEGMDPKEMPVYRAQSFCRELQRHPVITDLLNKTPAWELAESVLGEGNIRPVTSAQIALRFPVLQDPPKPPVPHLDGMHSPHNGVPAGTIQNFTMLVGVLLSDVTREYAGNFTVWPGTHRLYEQYFRQHGAEALLQGMPPVELPEPKQVLGQVGDVIFAHYQLAHGVAMNVSPYIRYAVFFRLYHKDFSRERWQEPMLDIWLHWPGMRDIVQERAR</sequence>
<proteinExistence type="predicted"/>
<dbReference type="SUPFAM" id="SSF51197">
    <property type="entry name" value="Clavaminate synthase-like"/>
    <property type="match status" value="1"/>
</dbReference>
<dbReference type="Gene3D" id="2.60.120.620">
    <property type="entry name" value="q2cbj1_9rhob like domain"/>
    <property type="match status" value="1"/>
</dbReference>
<organism evidence="1 2">
    <name type="scientific">Alicyclobacillus cellulosilyticus</name>
    <dbReference type="NCBI Taxonomy" id="1003997"/>
    <lineage>
        <taxon>Bacteria</taxon>
        <taxon>Bacillati</taxon>
        <taxon>Bacillota</taxon>
        <taxon>Bacilli</taxon>
        <taxon>Bacillales</taxon>
        <taxon>Alicyclobacillaceae</taxon>
        <taxon>Alicyclobacillus</taxon>
    </lineage>
</organism>
<keyword evidence="2" id="KW-1185">Reference proteome</keyword>
<dbReference type="PANTHER" id="PTHR20883:SF51">
    <property type="entry name" value="PHYTANOYL-COA HYDROXYLASE"/>
    <property type="match status" value="1"/>
</dbReference>
<dbReference type="RefSeq" id="WP_188883439.1">
    <property type="nucleotide sequence ID" value="NZ_BMOY01000063.1"/>
</dbReference>